<evidence type="ECO:0000313" key="4">
    <source>
        <dbReference type="Proteomes" id="UP000800035"/>
    </source>
</evidence>
<sequence>MKFAAATTLLFATLALANPAPVAQPEAEAIVPSLASEVDARAAGLRLEERKSKPKAPKNSNNSNDTSAAGTFLPNRALELGAIGLGVVEIVRLWA</sequence>
<name>A0A6A5UG08_9PLEO</name>
<evidence type="ECO:0000256" key="2">
    <source>
        <dbReference type="SAM" id="SignalP"/>
    </source>
</evidence>
<dbReference type="OrthoDB" id="3799886at2759"/>
<proteinExistence type="predicted"/>
<keyword evidence="4" id="KW-1185">Reference proteome</keyword>
<dbReference type="AlphaFoldDB" id="A0A6A5UG08"/>
<protein>
    <submittedName>
        <fullName evidence="3">Uncharacterized protein</fullName>
    </submittedName>
</protein>
<evidence type="ECO:0000313" key="3">
    <source>
        <dbReference type="EMBL" id="KAF1963718.1"/>
    </source>
</evidence>
<dbReference type="EMBL" id="ML976977">
    <property type="protein sequence ID" value="KAF1963718.1"/>
    <property type="molecule type" value="Genomic_DNA"/>
</dbReference>
<reference evidence="3" key="1">
    <citation type="journal article" date="2020" name="Stud. Mycol.">
        <title>101 Dothideomycetes genomes: a test case for predicting lifestyles and emergence of pathogens.</title>
        <authorList>
            <person name="Haridas S."/>
            <person name="Albert R."/>
            <person name="Binder M."/>
            <person name="Bloem J."/>
            <person name="Labutti K."/>
            <person name="Salamov A."/>
            <person name="Andreopoulos B."/>
            <person name="Baker S."/>
            <person name="Barry K."/>
            <person name="Bills G."/>
            <person name="Bluhm B."/>
            <person name="Cannon C."/>
            <person name="Castanera R."/>
            <person name="Culley D."/>
            <person name="Daum C."/>
            <person name="Ezra D."/>
            <person name="Gonzalez J."/>
            <person name="Henrissat B."/>
            <person name="Kuo A."/>
            <person name="Liang C."/>
            <person name="Lipzen A."/>
            <person name="Lutzoni F."/>
            <person name="Magnuson J."/>
            <person name="Mondo S."/>
            <person name="Nolan M."/>
            <person name="Ohm R."/>
            <person name="Pangilinan J."/>
            <person name="Park H.-J."/>
            <person name="Ramirez L."/>
            <person name="Alfaro M."/>
            <person name="Sun H."/>
            <person name="Tritt A."/>
            <person name="Yoshinaga Y."/>
            <person name="Zwiers L.-H."/>
            <person name="Turgeon B."/>
            <person name="Goodwin S."/>
            <person name="Spatafora J."/>
            <person name="Crous P."/>
            <person name="Grigoriev I."/>
        </authorList>
    </citation>
    <scope>NUCLEOTIDE SEQUENCE</scope>
    <source>
        <strain evidence="3">CBS 675.92</strain>
    </source>
</reference>
<keyword evidence="2" id="KW-0732">Signal</keyword>
<gene>
    <name evidence="3" type="ORF">CC80DRAFT_487048</name>
</gene>
<feature type="chain" id="PRO_5025657030" evidence="2">
    <location>
        <begin position="18"/>
        <end position="95"/>
    </location>
</feature>
<accession>A0A6A5UG08</accession>
<dbReference type="Proteomes" id="UP000800035">
    <property type="component" value="Unassembled WGS sequence"/>
</dbReference>
<feature type="signal peptide" evidence="2">
    <location>
        <begin position="1"/>
        <end position="17"/>
    </location>
</feature>
<feature type="region of interest" description="Disordered" evidence="1">
    <location>
        <begin position="45"/>
        <end position="70"/>
    </location>
</feature>
<evidence type="ECO:0000256" key="1">
    <source>
        <dbReference type="SAM" id="MobiDB-lite"/>
    </source>
</evidence>
<organism evidence="3 4">
    <name type="scientific">Byssothecium circinans</name>
    <dbReference type="NCBI Taxonomy" id="147558"/>
    <lineage>
        <taxon>Eukaryota</taxon>
        <taxon>Fungi</taxon>
        <taxon>Dikarya</taxon>
        <taxon>Ascomycota</taxon>
        <taxon>Pezizomycotina</taxon>
        <taxon>Dothideomycetes</taxon>
        <taxon>Pleosporomycetidae</taxon>
        <taxon>Pleosporales</taxon>
        <taxon>Massarineae</taxon>
        <taxon>Massarinaceae</taxon>
        <taxon>Byssothecium</taxon>
    </lineage>
</organism>